<evidence type="ECO:0000256" key="2">
    <source>
        <dbReference type="ARBA" id="ARBA00022448"/>
    </source>
</evidence>
<feature type="transmembrane region" description="Helical" evidence="7">
    <location>
        <begin position="248"/>
        <end position="271"/>
    </location>
</feature>
<dbReference type="OrthoDB" id="9769919at2"/>
<evidence type="ECO:0000259" key="8">
    <source>
        <dbReference type="PROSITE" id="PS50928"/>
    </source>
</evidence>
<sequence length="337" mass="37779">MSGKKIYFYYGRKALGFILSMAVLSFVVFYIARLAPGDALVSYYGERAEKMTPAERAFAEERLGLRAPVFVQYIRWAKGAIQGDFGISYKYKMDVMEVIRGRIGNTLILGGIGFILIFVLALFLGILCAWYEDRFPDRMICKIGIVTSCIPEFWLSLVLILIFAVYLRILPSSGAYTAGREGEIGDRILHLVLPMAIVVTGHLWYYAFMIRNKILEEVRADYVLLAKAKGLSKCKIMFGQCLRNVMPAYLSIMAISIPHIMGGTYIIETVFSYPGIGTLSYESARFKDYNLLMVLCMISGGVVILCNMAAQTINEQIDPRIRPGRENETSEVEGFGG</sequence>
<dbReference type="AlphaFoldDB" id="A0A9X5BFY3"/>
<accession>A0A9X5BFY3</accession>
<feature type="domain" description="ABC transmembrane type-1" evidence="8">
    <location>
        <begin position="103"/>
        <end position="310"/>
    </location>
</feature>
<feature type="transmembrane region" description="Helical" evidence="7">
    <location>
        <begin position="143"/>
        <end position="167"/>
    </location>
</feature>
<dbReference type="GO" id="GO:0005886">
    <property type="term" value="C:plasma membrane"/>
    <property type="evidence" value="ECO:0007669"/>
    <property type="project" value="UniProtKB-SubCell"/>
</dbReference>
<evidence type="ECO:0000313" key="9">
    <source>
        <dbReference type="EMBL" id="NBJ93095.1"/>
    </source>
</evidence>
<dbReference type="RefSeq" id="WP_160560172.1">
    <property type="nucleotide sequence ID" value="NZ_QZDT01000015.1"/>
</dbReference>
<keyword evidence="6 7" id="KW-0472">Membrane</keyword>
<evidence type="ECO:0000256" key="1">
    <source>
        <dbReference type="ARBA" id="ARBA00004651"/>
    </source>
</evidence>
<feature type="transmembrane region" description="Helical" evidence="7">
    <location>
        <begin position="107"/>
        <end position="131"/>
    </location>
</feature>
<comment type="similarity">
    <text evidence="7">Belongs to the binding-protein-dependent transport system permease family.</text>
</comment>
<keyword evidence="2 7" id="KW-0813">Transport</keyword>
<dbReference type="SUPFAM" id="SSF161098">
    <property type="entry name" value="MetI-like"/>
    <property type="match status" value="1"/>
</dbReference>
<feature type="transmembrane region" description="Helical" evidence="7">
    <location>
        <begin position="291"/>
        <end position="310"/>
    </location>
</feature>
<keyword evidence="5 7" id="KW-1133">Transmembrane helix</keyword>
<evidence type="ECO:0000256" key="7">
    <source>
        <dbReference type="RuleBase" id="RU363032"/>
    </source>
</evidence>
<name>A0A9X5BFY3_9FIRM</name>
<comment type="caution">
    <text evidence="9">The sequence shown here is derived from an EMBL/GenBank/DDBJ whole genome shotgun (WGS) entry which is preliminary data.</text>
</comment>
<evidence type="ECO:0000256" key="5">
    <source>
        <dbReference type="ARBA" id="ARBA00022989"/>
    </source>
</evidence>
<dbReference type="GO" id="GO:0055085">
    <property type="term" value="P:transmembrane transport"/>
    <property type="evidence" value="ECO:0007669"/>
    <property type="project" value="InterPro"/>
</dbReference>
<evidence type="ECO:0000256" key="3">
    <source>
        <dbReference type="ARBA" id="ARBA00022475"/>
    </source>
</evidence>
<gene>
    <name evidence="9" type="ORF">D5281_10915</name>
</gene>
<dbReference type="Gene3D" id="1.10.3720.10">
    <property type="entry name" value="MetI-like"/>
    <property type="match status" value="1"/>
</dbReference>
<dbReference type="PROSITE" id="PS50928">
    <property type="entry name" value="ABC_TM1"/>
    <property type="match status" value="1"/>
</dbReference>
<dbReference type="PANTHER" id="PTHR30465">
    <property type="entry name" value="INNER MEMBRANE ABC TRANSPORTER"/>
    <property type="match status" value="1"/>
</dbReference>
<proteinExistence type="inferred from homology"/>
<dbReference type="Pfam" id="PF00528">
    <property type="entry name" value="BPD_transp_1"/>
    <property type="match status" value="1"/>
</dbReference>
<evidence type="ECO:0000256" key="4">
    <source>
        <dbReference type="ARBA" id="ARBA00022692"/>
    </source>
</evidence>
<evidence type="ECO:0000313" key="10">
    <source>
        <dbReference type="Proteomes" id="UP001154420"/>
    </source>
</evidence>
<dbReference type="CDD" id="cd06261">
    <property type="entry name" value="TM_PBP2"/>
    <property type="match status" value="1"/>
</dbReference>
<organism evidence="9 10">
    <name type="scientific">Parablautia muri</name>
    <dbReference type="NCBI Taxonomy" id="2320879"/>
    <lineage>
        <taxon>Bacteria</taxon>
        <taxon>Bacillati</taxon>
        <taxon>Bacillota</taxon>
        <taxon>Clostridia</taxon>
        <taxon>Lachnospirales</taxon>
        <taxon>Lachnospiraceae</taxon>
        <taxon>Parablautia</taxon>
    </lineage>
</organism>
<dbReference type="PANTHER" id="PTHR30465:SF0">
    <property type="entry name" value="OLIGOPEPTIDE TRANSPORT SYSTEM PERMEASE PROTEIN APPB"/>
    <property type="match status" value="1"/>
</dbReference>
<keyword evidence="4 7" id="KW-0812">Transmembrane</keyword>
<dbReference type="InterPro" id="IPR035906">
    <property type="entry name" value="MetI-like_sf"/>
</dbReference>
<reference evidence="9" key="1">
    <citation type="submission" date="2018-09" db="EMBL/GenBank/DDBJ databases">
        <title>Murine metabolic-syndrome-specific gut microbial biobank.</title>
        <authorList>
            <person name="Liu C."/>
        </authorList>
    </citation>
    <scope>NUCLEOTIDE SEQUENCE</scope>
    <source>
        <strain evidence="9">D42-62</strain>
    </source>
</reference>
<dbReference type="InterPro" id="IPR000515">
    <property type="entry name" value="MetI-like"/>
</dbReference>
<keyword evidence="10" id="KW-1185">Reference proteome</keyword>
<evidence type="ECO:0000256" key="6">
    <source>
        <dbReference type="ARBA" id="ARBA00023136"/>
    </source>
</evidence>
<feature type="transmembrane region" description="Helical" evidence="7">
    <location>
        <begin position="187"/>
        <end position="207"/>
    </location>
</feature>
<feature type="transmembrane region" description="Helical" evidence="7">
    <location>
        <begin position="14"/>
        <end position="32"/>
    </location>
</feature>
<comment type="subcellular location">
    <subcellularLocation>
        <location evidence="1 7">Cell membrane</location>
        <topology evidence="1 7">Multi-pass membrane protein</topology>
    </subcellularLocation>
</comment>
<keyword evidence="3" id="KW-1003">Cell membrane</keyword>
<dbReference type="Proteomes" id="UP001154420">
    <property type="component" value="Unassembled WGS sequence"/>
</dbReference>
<protein>
    <submittedName>
        <fullName evidence="9">ABC transporter permease</fullName>
    </submittedName>
</protein>
<dbReference type="EMBL" id="QZDT01000015">
    <property type="protein sequence ID" value="NBJ93095.1"/>
    <property type="molecule type" value="Genomic_DNA"/>
</dbReference>